<dbReference type="CDD" id="cd18186">
    <property type="entry name" value="BTB_POZ_ZBTB_KLHL-like"/>
    <property type="match status" value="1"/>
</dbReference>
<evidence type="ECO:0000259" key="1">
    <source>
        <dbReference type="PROSITE" id="PS50097"/>
    </source>
</evidence>
<dbReference type="OrthoDB" id="2323962at2759"/>
<dbReference type="Proteomes" id="UP000266861">
    <property type="component" value="Unassembled WGS sequence"/>
</dbReference>
<proteinExistence type="predicted"/>
<name>A0A397HF83_9GLOM</name>
<evidence type="ECO:0000313" key="2">
    <source>
        <dbReference type="EMBL" id="RHZ61732.1"/>
    </source>
</evidence>
<dbReference type="SUPFAM" id="SSF54695">
    <property type="entry name" value="POZ domain"/>
    <property type="match status" value="1"/>
</dbReference>
<gene>
    <name evidence="2" type="ORF">Glove_346g128</name>
</gene>
<sequence>MFGKLKVAVDNLQTKVSQENITLFAIDNLQTKAAILSHVNAKHIFSNNHHHHHNVKTWERKRDWHIIANHAINKLDFSELIDDKKEYNVIIEVGKEENKKSFTTHSVVLRYRSSYFEKELENAPTNRNYIKTIIKPNISVRIFKIILKYIYGGIVNIENADTKTIYELMINASELELKECSGKLERYLIESKAS</sequence>
<comment type="caution">
    <text evidence="2">The sequence shown here is derived from an EMBL/GenBank/DDBJ whole genome shotgun (WGS) entry which is preliminary data.</text>
</comment>
<dbReference type="AlphaFoldDB" id="A0A397HF83"/>
<organism evidence="2 3">
    <name type="scientific">Diversispora epigaea</name>
    <dbReference type="NCBI Taxonomy" id="1348612"/>
    <lineage>
        <taxon>Eukaryota</taxon>
        <taxon>Fungi</taxon>
        <taxon>Fungi incertae sedis</taxon>
        <taxon>Mucoromycota</taxon>
        <taxon>Glomeromycotina</taxon>
        <taxon>Glomeromycetes</taxon>
        <taxon>Diversisporales</taxon>
        <taxon>Diversisporaceae</taxon>
        <taxon>Diversispora</taxon>
    </lineage>
</organism>
<dbReference type="SMART" id="SM00225">
    <property type="entry name" value="BTB"/>
    <property type="match status" value="1"/>
</dbReference>
<dbReference type="Gene3D" id="3.30.710.10">
    <property type="entry name" value="Potassium Channel Kv1.1, Chain A"/>
    <property type="match status" value="1"/>
</dbReference>
<protein>
    <recommendedName>
        <fullName evidence="1">BTB domain-containing protein</fullName>
    </recommendedName>
</protein>
<dbReference type="Pfam" id="PF00651">
    <property type="entry name" value="BTB"/>
    <property type="match status" value="1"/>
</dbReference>
<dbReference type="InterPro" id="IPR000210">
    <property type="entry name" value="BTB/POZ_dom"/>
</dbReference>
<accession>A0A397HF83</accession>
<dbReference type="PROSITE" id="PS50097">
    <property type="entry name" value="BTB"/>
    <property type="match status" value="1"/>
</dbReference>
<keyword evidence="3" id="KW-1185">Reference proteome</keyword>
<feature type="domain" description="BTB" evidence="1">
    <location>
        <begin position="87"/>
        <end position="159"/>
    </location>
</feature>
<reference evidence="2 3" key="1">
    <citation type="submission" date="2018-08" db="EMBL/GenBank/DDBJ databases">
        <title>Genome and evolution of the arbuscular mycorrhizal fungus Diversispora epigaea (formerly Glomus versiforme) and its bacterial endosymbionts.</title>
        <authorList>
            <person name="Sun X."/>
            <person name="Fei Z."/>
            <person name="Harrison M."/>
        </authorList>
    </citation>
    <scope>NUCLEOTIDE SEQUENCE [LARGE SCALE GENOMIC DNA]</scope>
    <source>
        <strain evidence="2 3">IT104</strain>
    </source>
</reference>
<evidence type="ECO:0000313" key="3">
    <source>
        <dbReference type="Proteomes" id="UP000266861"/>
    </source>
</evidence>
<dbReference type="EMBL" id="PQFF01000316">
    <property type="protein sequence ID" value="RHZ61732.1"/>
    <property type="molecule type" value="Genomic_DNA"/>
</dbReference>
<dbReference type="InterPro" id="IPR011333">
    <property type="entry name" value="SKP1/BTB/POZ_sf"/>
</dbReference>